<dbReference type="PANTHER" id="PTHR45769:SF3">
    <property type="entry name" value="ADENOSINE KINASE"/>
    <property type="match status" value="1"/>
</dbReference>
<protein>
    <recommendedName>
        <fullName evidence="3 10">Adenosine kinase</fullName>
        <shortName evidence="10">AK</shortName>
        <ecNumber evidence="3 10">2.7.1.20</ecNumber>
    </recommendedName>
    <alternativeName>
        <fullName evidence="10">Adenosine 5'-phosphotransferase</fullName>
    </alternativeName>
</protein>
<dbReference type="EC" id="2.7.1.20" evidence="3 10"/>
<dbReference type="GO" id="GO:0006144">
    <property type="term" value="P:purine nucleobase metabolic process"/>
    <property type="evidence" value="ECO:0007669"/>
    <property type="project" value="TreeGrafter"/>
</dbReference>
<comment type="pathway">
    <text evidence="1 10">Purine metabolism; AMP biosynthesis via salvage pathway; AMP from adenosine: step 1/1.</text>
</comment>
<evidence type="ECO:0000256" key="3">
    <source>
        <dbReference type="ARBA" id="ARBA00012119"/>
    </source>
</evidence>
<dbReference type="GO" id="GO:0005829">
    <property type="term" value="C:cytosol"/>
    <property type="evidence" value="ECO:0007669"/>
    <property type="project" value="TreeGrafter"/>
</dbReference>
<dbReference type="InterPro" id="IPR001805">
    <property type="entry name" value="Adenokinase"/>
</dbReference>
<evidence type="ECO:0000313" key="12">
    <source>
        <dbReference type="EMBL" id="KPM07138.1"/>
    </source>
</evidence>
<comment type="cofactor">
    <cofactor evidence="10">
        <name>Mg(2+)</name>
        <dbReference type="ChEBI" id="CHEBI:18420"/>
    </cofactor>
    <text evidence="10">Binds 3 Mg(2+) ions per subunit.</text>
</comment>
<dbReference type="InterPro" id="IPR029056">
    <property type="entry name" value="Ribokinase-like"/>
</dbReference>
<feature type="domain" description="Carbohydrate kinase PfkB" evidence="11">
    <location>
        <begin position="179"/>
        <end position="334"/>
    </location>
</feature>
<accession>A0A132A840</accession>
<keyword evidence="8 10" id="KW-0067">ATP-binding</keyword>
<dbReference type="PROSITE" id="PS00584">
    <property type="entry name" value="PFKB_KINASES_2"/>
    <property type="match status" value="1"/>
</dbReference>
<dbReference type="EMBL" id="JXLN01011344">
    <property type="protein sequence ID" value="KPM07138.1"/>
    <property type="molecule type" value="Genomic_DNA"/>
</dbReference>
<feature type="domain" description="Carbohydrate kinase PfkB" evidence="11">
    <location>
        <begin position="5"/>
        <end position="127"/>
    </location>
</feature>
<evidence type="ECO:0000259" key="11">
    <source>
        <dbReference type="Pfam" id="PF00294"/>
    </source>
</evidence>
<evidence type="ECO:0000256" key="10">
    <source>
        <dbReference type="RuleBase" id="RU368116"/>
    </source>
</evidence>
<dbReference type="SUPFAM" id="SSF53613">
    <property type="entry name" value="Ribokinase-like"/>
    <property type="match status" value="1"/>
</dbReference>
<dbReference type="Proteomes" id="UP000616769">
    <property type="component" value="Unassembled WGS sequence"/>
</dbReference>
<dbReference type="VEuPathDB" id="VectorBase:SSCA000900"/>
<name>A0A132A840_SARSC</name>
<reference evidence="12 13" key="1">
    <citation type="journal article" date="2015" name="Parasit. Vectors">
        <title>Draft genome of the scabies mite.</title>
        <authorList>
            <person name="Rider S.D.Jr."/>
            <person name="Morgan M.S."/>
            <person name="Arlian L.G."/>
        </authorList>
    </citation>
    <scope>NUCLEOTIDE SEQUENCE [LARGE SCALE GENOMIC DNA]</scope>
    <source>
        <strain evidence="12">Arlian Lab</strain>
    </source>
</reference>
<dbReference type="GO" id="GO:0005524">
    <property type="term" value="F:ATP binding"/>
    <property type="evidence" value="ECO:0007669"/>
    <property type="project" value="UniProtKB-UniRule"/>
</dbReference>
<keyword evidence="6 10" id="KW-0547">Nucleotide-binding</keyword>
<evidence type="ECO:0000256" key="5">
    <source>
        <dbReference type="ARBA" id="ARBA00022726"/>
    </source>
</evidence>
<gene>
    <name evidence="12" type="ORF">QR98_0056230</name>
</gene>
<dbReference type="GO" id="GO:0005634">
    <property type="term" value="C:nucleus"/>
    <property type="evidence" value="ECO:0007669"/>
    <property type="project" value="UniProtKB-SubCell"/>
</dbReference>
<evidence type="ECO:0000256" key="4">
    <source>
        <dbReference type="ARBA" id="ARBA00022679"/>
    </source>
</evidence>
<organism evidence="12 13">
    <name type="scientific">Sarcoptes scabiei</name>
    <name type="common">Itch mite</name>
    <name type="synonym">Acarus scabiei</name>
    <dbReference type="NCBI Taxonomy" id="52283"/>
    <lineage>
        <taxon>Eukaryota</taxon>
        <taxon>Metazoa</taxon>
        <taxon>Ecdysozoa</taxon>
        <taxon>Arthropoda</taxon>
        <taxon>Chelicerata</taxon>
        <taxon>Arachnida</taxon>
        <taxon>Acari</taxon>
        <taxon>Acariformes</taxon>
        <taxon>Sarcoptiformes</taxon>
        <taxon>Astigmata</taxon>
        <taxon>Psoroptidia</taxon>
        <taxon>Sarcoptoidea</taxon>
        <taxon>Sarcoptidae</taxon>
        <taxon>Sarcoptinae</taxon>
        <taxon>Sarcoptes</taxon>
    </lineage>
</organism>
<dbReference type="Gene3D" id="3.40.1190.20">
    <property type="match status" value="2"/>
</dbReference>
<comment type="subunit">
    <text evidence="10">Monomer.</text>
</comment>
<dbReference type="Gene3D" id="3.30.1110.10">
    <property type="match status" value="1"/>
</dbReference>
<dbReference type="GO" id="GO:0004001">
    <property type="term" value="F:adenosine kinase activity"/>
    <property type="evidence" value="ECO:0007669"/>
    <property type="project" value="UniProtKB-UniRule"/>
</dbReference>
<comment type="caution">
    <text evidence="12">The sequence shown here is derived from an EMBL/GenBank/DDBJ whole genome shotgun (WGS) entry which is preliminary data.</text>
</comment>
<proteinExistence type="inferred from homology"/>
<comment type="similarity">
    <text evidence="2 10">Belongs to the carbohydrate kinase PfkB family.</text>
</comment>
<evidence type="ECO:0000256" key="8">
    <source>
        <dbReference type="ARBA" id="ARBA00022840"/>
    </source>
</evidence>
<keyword evidence="5 10" id="KW-0660">Purine salvage</keyword>
<evidence type="ECO:0000256" key="7">
    <source>
        <dbReference type="ARBA" id="ARBA00022777"/>
    </source>
</evidence>
<dbReference type="PANTHER" id="PTHR45769">
    <property type="entry name" value="ADENOSINE KINASE"/>
    <property type="match status" value="1"/>
</dbReference>
<keyword evidence="10" id="KW-0460">Magnesium</keyword>
<comment type="catalytic activity">
    <reaction evidence="10">
        <text>adenosine + ATP = AMP + ADP + H(+)</text>
        <dbReference type="Rhea" id="RHEA:20824"/>
        <dbReference type="ChEBI" id="CHEBI:15378"/>
        <dbReference type="ChEBI" id="CHEBI:16335"/>
        <dbReference type="ChEBI" id="CHEBI:30616"/>
        <dbReference type="ChEBI" id="CHEBI:456215"/>
        <dbReference type="ChEBI" id="CHEBI:456216"/>
        <dbReference type="EC" id="2.7.1.20"/>
    </reaction>
</comment>
<comment type="function">
    <text evidence="10">ATP dependent phosphorylation of adenosine and other related nucleoside analogs to monophosphate derivatives.</text>
</comment>
<dbReference type="Pfam" id="PF00294">
    <property type="entry name" value="PfkB"/>
    <property type="match status" value="2"/>
</dbReference>
<dbReference type="InterPro" id="IPR002173">
    <property type="entry name" value="Carboh/pur_kinase_PfkB_CS"/>
</dbReference>
<dbReference type="GO" id="GO:0006166">
    <property type="term" value="P:purine ribonucleoside salvage"/>
    <property type="evidence" value="ECO:0007669"/>
    <property type="project" value="UniProtKB-KW"/>
</dbReference>
<dbReference type="OrthoDB" id="432447at2759"/>
<keyword evidence="7 10" id="KW-0418">Kinase</keyword>
<keyword evidence="4 10" id="KW-0808">Transferase</keyword>
<dbReference type="GO" id="GO:0044209">
    <property type="term" value="P:AMP salvage"/>
    <property type="evidence" value="ECO:0007669"/>
    <property type="project" value="UniProtKB-UniRule"/>
</dbReference>
<dbReference type="InterPro" id="IPR011611">
    <property type="entry name" value="PfkB_dom"/>
</dbReference>
<dbReference type="PRINTS" id="PR00989">
    <property type="entry name" value="ADENOKINASE"/>
</dbReference>
<feature type="active site" description="Proton acceptor" evidence="9">
    <location>
        <position position="295"/>
    </location>
</feature>
<dbReference type="CDD" id="cd01168">
    <property type="entry name" value="adenosine_kinase"/>
    <property type="match status" value="1"/>
</dbReference>
<keyword evidence="10" id="KW-0539">Nucleus</keyword>
<dbReference type="AlphaFoldDB" id="A0A132A840"/>
<evidence type="ECO:0000256" key="1">
    <source>
        <dbReference type="ARBA" id="ARBA00004801"/>
    </source>
</evidence>
<sequence>MYEEIINKFEIEYSAGGATQNTMRYCQWVIGANNQVTTFVGAVGDDHFGRIMEEKAKKDGVNVHYQKVGNASTGSCAVLLNNNGKCRSLCAYLGASKKFEKHFLLSNSVFIEKAKLFYLSGHMLPGNVIRKLYASRTAFYGLGKRSLLQFRYLKLSTNFSSSLIIFMISVDFDSVPYFLNLAAPYVSQQCGKELDKLMPYVDFFFSNCGEALAYANMKGYNTTDLKEIARKISLEPKQKYNNPRIPSQYKAGRVVVITHSEKPVLLTKTDWNVVKEFPVPSLDDEELKDTNGAGDAFTGGFLAMYIWGKPLEQCIECALYCATECVKQQGCTLPKDMNYKF</sequence>
<evidence type="ECO:0000256" key="9">
    <source>
        <dbReference type="PIRSR" id="PIRSR601805-1"/>
    </source>
</evidence>
<dbReference type="UniPathway" id="UPA00588">
    <property type="reaction ID" value="UER00659"/>
</dbReference>
<comment type="subcellular location">
    <subcellularLocation>
        <location evidence="10">Nucleus</location>
    </subcellularLocation>
</comment>
<evidence type="ECO:0000256" key="6">
    <source>
        <dbReference type="ARBA" id="ARBA00022741"/>
    </source>
</evidence>
<evidence type="ECO:0000313" key="13">
    <source>
        <dbReference type="Proteomes" id="UP000616769"/>
    </source>
</evidence>
<evidence type="ECO:0000256" key="2">
    <source>
        <dbReference type="ARBA" id="ARBA00010688"/>
    </source>
</evidence>